<dbReference type="PANTHER" id="PTHR23517">
    <property type="entry name" value="RESISTANCE PROTEIN MDTM, PUTATIVE-RELATED-RELATED"/>
    <property type="match status" value="1"/>
</dbReference>
<evidence type="ECO:0000313" key="10">
    <source>
        <dbReference type="EMBL" id="STP19836.1"/>
    </source>
</evidence>
<evidence type="ECO:0000313" key="12">
    <source>
        <dbReference type="Proteomes" id="UP000254181"/>
    </source>
</evidence>
<keyword evidence="6" id="KW-0653">Protein transport</keyword>
<dbReference type="InterPro" id="IPR050171">
    <property type="entry name" value="MFS_Transporters"/>
</dbReference>
<evidence type="ECO:0000313" key="11">
    <source>
        <dbReference type="EMBL" id="VFS18773.1"/>
    </source>
</evidence>
<dbReference type="AlphaFoldDB" id="A0A377K6C6"/>
<evidence type="ECO:0000313" key="13">
    <source>
        <dbReference type="Proteomes" id="UP000372890"/>
    </source>
</evidence>
<evidence type="ECO:0000256" key="3">
    <source>
        <dbReference type="ARBA" id="ARBA00022475"/>
    </source>
</evidence>
<feature type="transmembrane region" description="Helical" evidence="9">
    <location>
        <begin position="9"/>
        <end position="26"/>
    </location>
</feature>
<evidence type="ECO:0000256" key="9">
    <source>
        <dbReference type="SAM" id="Phobius"/>
    </source>
</evidence>
<dbReference type="PANTHER" id="PTHR23517:SF15">
    <property type="entry name" value="PROTON-DEPENDENT OLIGOPEPTIDE FAMILY TRANSPORT PROTEIN"/>
    <property type="match status" value="1"/>
</dbReference>
<name>A0A377K6C6_ECOLX</name>
<dbReference type="GO" id="GO:0015031">
    <property type="term" value="P:protein transport"/>
    <property type="evidence" value="ECO:0007669"/>
    <property type="project" value="UniProtKB-KW"/>
</dbReference>
<reference evidence="11 13" key="2">
    <citation type="submission" date="2019-03" db="EMBL/GenBank/DDBJ databases">
        <authorList>
            <consortium name="Pathogen Informatics"/>
        </authorList>
    </citation>
    <scope>NUCLEOTIDE SEQUENCE [LARGE SCALE GENOMIC DNA]</scope>
    <source>
        <strain evidence="11 13">NCTC9001</strain>
    </source>
</reference>
<evidence type="ECO:0000256" key="1">
    <source>
        <dbReference type="ARBA" id="ARBA00004651"/>
    </source>
</evidence>
<feature type="transmembrane region" description="Helical" evidence="9">
    <location>
        <begin position="190"/>
        <end position="211"/>
    </location>
</feature>
<dbReference type="GO" id="GO:0015833">
    <property type="term" value="P:peptide transport"/>
    <property type="evidence" value="ECO:0007669"/>
    <property type="project" value="UniProtKB-KW"/>
</dbReference>
<keyword evidence="8 9" id="KW-0472">Membrane</keyword>
<comment type="subcellular location">
    <subcellularLocation>
        <location evidence="1">Cell membrane</location>
        <topology evidence="1">Multi-pass membrane protein</topology>
    </subcellularLocation>
</comment>
<keyword evidence="4 9" id="KW-0812">Transmembrane</keyword>
<keyword evidence="7 9" id="KW-1133">Transmembrane helix</keyword>
<dbReference type="GO" id="GO:1904680">
    <property type="term" value="F:peptide transmembrane transporter activity"/>
    <property type="evidence" value="ECO:0007669"/>
    <property type="project" value="InterPro"/>
</dbReference>
<organism evidence="10 12">
    <name type="scientific">Escherichia coli</name>
    <dbReference type="NCBI Taxonomy" id="562"/>
    <lineage>
        <taxon>Bacteria</taxon>
        <taxon>Pseudomonadati</taxon>
        <taxon>Pseudomonadota</taxon>
        <taxon>Gammaproteobacteria</taxon>
        <taxon>Enterobacterales</taxon>
        <taxon>Enterobacteriaceae</taxon>
        <taxon>Escherichia</taxon>
    </lineage>
</organism>
<dbReference type="GO" id="GO:0005886">
    <property type="term" value="C:plasma membrane"/>
    <property type="evidence" value="ECO:0007669"/>
    <property type="project" value="UniProtKB-SubCell"/>
</dbReference>
<feature type="transmembrane region" description="Helical" evidence="9">
    <location>
        <begin position="87"/>
        <end position="105"/>
    </location>
</feature>
<dbReference type="Proteomes" id="UP000372890">
    <property type="component" value="Unassembled WGS sequence"/>
</dbReference>
<feature type="transmembrane region" description="Helical" evidence="9">
    <location>
        <begin position="57"/>
        <end position="75"/>
    </location>
</feature>
<keyword evidence="5" id="KW-0571">Peptide transport</keyword>
<dbReference type="Gene3D" id="1.20.1250.20">
    <property type="entry name" value="MFS general substrate transporter like domains"/>
    <property type="match status" value="1"/>
</dbReference>
<protein>
    <submittedName>
        <fullName evidence="10">Tripeptide transporter permease</fullName>
    </submittedName>
</protein>
<evidence type="ECO:0000256" key="5">
    <source>
        <dbReference type="ARBA" id="ARBA00022856"/>
    </source>
</evidence>
<keyword evidence="2" id="KW-0813">Transport</keyword>
<evidence type="ECO:0000256" key="6">
    <source>
        <dbReference type="ARBA" id="ARBA00022927"/>
    </source>
</evidence>
<dbReference type="NCBIfam" id="TIGR00924">
    <property type="entry name" value="yjdL_sub1_fam"/>
    <property type="match status" value="1"/>
</dbReference>
<dbReference type="SUPFAM" id="SSF103473">
    <property type="entry name" value="MFS general substrate transporter"/>
    <property type="match status" value="1"/>
</dbReference>
<dbReference type="InterPro" id="IPR000109">
    <property type="entry name" value="POT_fam"/>
</dbReference>
<reference evidence="10 12" key="1">
    <citation type="submission" date="2018-06" db="EMBL/GenBank/DDBJ databases">
        <authorList>
            <consortium name="Pathogen Informatics"/>
            <person name="Doyle S."/>
        </authorList>
    </citation>
    <scope>NUCLEOTIDE SEQUENCE [LARGE SCALE GENOMIC DNA]</scope>
    <source>
        <strain evidence="10 12">NCTC9075</strain>
    </source>
</reference>
<gene>
    <name evidence="10" type="primary">tppB_1</name>
    <name evidence="11" type="ORF">NCTC9001_02937</name>
    <name evidence="10" type="ORF">NCTC9075_03272</name>
</gene>
<keyword evidence="3" id="KW-1003">Cell membrane</keyword>
<proteinExistence type="predicted"/>
<dbReference type="Pfam" id="PF00854">
    <property type="entry name" value="PTR2"/>
    <property type="match status" value="1"/>
</dbReference>
<feature type="transmembrane region" description="Helical" evidence="9">
    <location>
        <begin position="125"/>
        <end position="145"/>
    </location>
</feature>
<evidence type="ECO:0000256" key="4">
    <source>
        <dbReference type="ARBA" id="ARBA00022692"/>
    </source>
</evidence>
<evidence type="ECO:0000256" key="8">
    <source>
        <dbReference type="ARBA" id="ARBA00023136"/>
    </source>
</evidence>
<dbReference type="EMBL" id="UGEM01000004">
    <property type="protein sequence ID" value="STP19836.1"/>
    <property type="molecule type" value="Genomic_DNA"/>
</dbReference>
<dbReference type="InterPro" id="IPR036259">
    <property type="entry name" value="MFS_trans_sf"/>
</dbReference>
<evidence type="ECO:0000256" key="7">
    <source>
        <dbReference type="ARBA" id="ARBA00022989"/>
    </source>
</evidence>
<dbReference type="Proteomes" id="UP000254181">
    <property type="component" value="Unassembled WGS sequence"/>
</dbReference>
<feature type="transmembrane region" description="Helical" evidence="9">
    <location>
        <begin position="157"/>
        <end position="178"/>
    </location>
</feature>
<dbReference type="InterPro" id="IPR005279">
    <property type="entry name" value="Dipep/tripep_permease"/>
</dbReference>
<evidence type="ECO:0000256" key="2">
    <source>
        <dbReference type="ARBA" id="ARBA00022448"/>
    </source>
</evidence>
<sequence length="234" mass="25071">MKGAARRKMIVAFILMLEAIIFFVLYSQMPTSLNFFAIRNVEHTILGLAVEPEQYQALNPFWIIIGSPILAAIYNKMGDTLPMPTKFAIGMVMCSGAFLILPLGAKFASDAGIVSVSWLVASYGLQSIGELMISGLGLAMVAQLVPQRLMGFIMGSWFLTTAGANLIGGYVAGMMAVPDNVTDPLMSLEVYGRVFLQIGVATAVIAVLMLFTAPKLHRMTQDDAADKAAKAAVA</sequence>
<dbReference type="EMBL" id="CAADIS010000004">
    <property type="protein sequence ID" value="VFS18773.1"/>
    <property type="molecule type" value="Genomic_DNA"/>
</dbReference>
<accession>A0A377K6C6</accession>